<dbReference type="Pfam" id="PF01740">
    <property type="entry name" value="STAS"/>
    <property type="match status" value="1"/>
</dbReference>
<accession>A0A163CZ79</accession>
<comment type="caution">
    <text evidence="2">The sequence shown here is derived from an EMBL/GenBank/DDBJ whole genome shotgun (WGS) entry which is preliminary data.</text>
</comment>
<sequence length="98" mass="11333">MALRITKNQEVFEIKGNIVAENARSVQHHFEKLLFHSEKVVVCLDKVKKIDAFGVNVLTRLFKNAVKNNKIFFIIGKENKIVRQAFGNVNYILRSDFV</sequence>
<name>A0A163CZ79_9FLAO</name>
<dbReference type="Gene3D" id="3.30.750.24">
    <property type="entry name" value="STAS domain"/>
    <property type="match status" value="1"/>
</dbReference>
<protein>
    <recommendedName>
        <fullName evidence="1">STAS domain-containing protein</fullName>
    </recommendedName>
</protein>
<dbReference type="Proteomes" id="UP000076715">
    <property type="component" value="Unassembled WGS sequence"/>
</dbReference>
<dbReference type="InterPro" id="IPR002645">
    <property type="entry name" value="STAS_dom"/>
</dbReference>
<dbReference type="AlphaFoldDB" id="A0A163CZ79"/>
<evidence type="ECO:0000259" key="1">
    <source>
        <dbReference type="PROSITE" id="PS50801"/>
    </source>
</evidence>
<dbReference type="STRING" id="1642818.AWE51_16040"/>
<dbReference type="EMBL" id="LQRT01000001">
    <property type="protein sequence ID" value="KZS42878.1"/>
    <property type="molecule type" value="Genomic_DNA"/>
</dbReference>
<dbReference type="SUPFAM" id="SSF52091">
    <property type="entry name" value="SpoIIaa-like"/>
    <property type="match status" value="1"/>
</dbReference>
<reference evidence="2 3" key="1">
    <citation type="submission" date="2016-01" db="EMBL/GenBank/DDBJ databases">
        <title>The draft genome sequence of Aquimarina sp. RZW4-3-2.</title>
        <authorList>
            <person name="Wang Y."/>
        </authorList>
    </citation>
    <scope>NUCLEOTIDE SEQUENCE [LARGE SCALE GENOMIC DNA]</scope>
    <source>
        <strain evidence="2 3">RZW4-3-2</strain>
    </source>
</reference>
<organism evidence="2 3">
    <name type="scientific">Aquimarina aggregata</name>
    <dbReference type="NCBI Taxonomy" id="1642818"/>
    <lineage>
        <taxon>Bacteria</taxon>
        <taxon>Pseudomonadati</taxon>
        <taxon>Bacteroidota</taxon>
        <taxon>Flavobacteriia</taxon>
        <taxon>Flavobacteriales</taxon>
        <taxon>Flavobacteriaceae</taxon>
        <taxon>Aquimarina</taxon>
    </lineage>
</organism>
<evidence type="ECO:0000313" key="2">
    <source>
        <dbReference type="EMBL" id="KZS42878.1"/>
    </source>
</evidence>
<proteinExistence type="predicted"/>
<dbReference type="InterPro" id="IPR036513">
    <property type="entry name" value="STAS_dom_sf"/>
</dbReference>
<dbReference type="OrthoDB" id="1163458at2"/>
<feature type="domain" description="STAS" evidence="1">
    <location>
        <begin position="1"/>
        <end position="98"/>
    </location>
</feature>
<keyword evidence="3" id="KW-1185">Reference proteome</keyword>
<dbReference type="PROSITE" id="PS50801">
    <property type="entry name" value="STAS"/>
    <property type="match status" value="1"/>
</dbReference>
<evidence type="ECO:0000313" key="3">
    <source>
        <dbReference type="Proteomes" id="UP000076715"/>
    </source>
</evidence>
<dbReference type="RefSeq" id="WP_066308092.1">
    <property type="nucleotide sequence ID" value="NZ_LQRT01000001.1"/>
</dbReference>
<gene>
    <name evidence="2" type="ORF">AWE51_16040</name>
</gene>